<dbReference type="InterPro" id="IPR003772">
    <property type="entry name" value="YceD"/>
</dbReference>
<evidence type="ECO:0000313" key="1">
    <source>
        <dbReference type="EMBL" id="MBS9337821.1"/>
    </source>
</evidence>
<proteinExistence type="predicted"/>
<organism evidence="1 2">
    <name type="scientific">Fructobacillus parabroussonetiae</name>
    <dbReference type="NCBI Taxonomy" id="2713174"/>
    <lineage>
        <taxon>Bacteria</taxon>
        <taxon>Bacillati</taxon>
        <taxon>Bacillota</taxon>
        <taxon>Bacilli</taxon>
        <taxon>Lactobacillales</taxon>
        <taxon>Lactobacillaceae</taxon>
        <taxon>Fructobacillus</taxon>
    </lineage>
</organism>
<sequence length="190" mass="21363">MKFLKQQLKKHRNEPLQFEETLDLNPLIQERFSDLILTAEPVKVSGTVAVDDQDDYQLQATFHADLTLPSSRSLAPVSWAADLTIEETYVEDPKKIEQFEEDAAVFPLVENAIDLDQAVLDNLVSALPFQVLTEDEKAGAPLPEGKDWQVISEAEFLQEHPKEAAEGDEAAEAETVLDPRLAKLDEFFKK</sequence>
<reference evidence="1 2" key="1">
    <citation type="submission" date="2020-02" db="EMBL/GenBank/DDBJ databases">
        <title>Fructobacillus sp. isolated from paper mulberry of Taiwan.</title>
        <authorList>
            <person name="Lin S.-T."/>
        </authorList>
    </citation>
    <scope>NUCLEOTIDE SEQUENCE [LARGE SCALE GENOMIC DNA]</scope>
    <source>
        <strain evidence="1 2">S1-1</strain>
    </source>
</reference>
<keyword evidence="2" id="KW-1185">Reference proteome</keyword>
<dbReference type="RefSeq" id="WP_213822104.1">
    <property type="nucleotide sequence ID" value="NZ_JAAMFL010000008.1"/>
</dbReference>
<name>A0ABS5QX84_9LACO</name>
<gene>
    <name evidence="1" type="ORF">G6R30_05010</name>
</gene>
<dbReference type="EMBL" id="JAAMFL010000008">
    <property type="protein sequence ID" value="MBS9337821.1"/>
    <property type="molecule type" value="Genomic_DNA"/>
</dbReference>
<comment type="caution">
    <text evidence="1">The sequence shown here is derived from an EMBL/GenBank/DDBJ whole genome shotgun (WGS) entry which is preliminary data.</text>
</comment>
<dbReference type="Proteomes" id="UP001519503">
    <property type="component" value="Unassembled WGS sequence"/>
</dbReference>
<evidence type="ECO:0000313" key="2">
    <source>
        <dbReference type="Proteomes" id="UP001519503"/>
    </source>
</evidence>
<dbReference type="Pfam" id="PF02620">
    <property type="entry name" value="YceD"/>
    <property type="match status" value="1"/>
</dbReference>
<protein>
    <submittedName>
        <fullName evidence="1">DUF177 domain-containing protein</fullName>
    </submittedName>
</protein>
<accession>A0ABS5QX84</accession>